<evidence type="ECO:0000256" key="1">
    <source>
        <dbReference type="ARBA" id="ARBA00005495"/>
    </source>
</evidence>
<reference evidence="5 6" key="1">
    <citation type="submission" date="2015-06" db="EMBL/GenBank/DDBJ databases">
        <title>Draft genome sequence of an Alphaproteobacteria species associated to the Mediterranean sponge Oscarella lobularis.</title>
        <authorList>
            <person name="Jourda C."/>
            <person name="Santini S."/>
            <person name="Claverie J.-M."/>
        </authorList>
    </citation>
    <scope>NUCLEOTIDE SEQUENCE [LARGE SCALE GENOMIC DNA]</scope>
    <source>
        <strain evidence="5">IGS</strain>
    </source>
</reference>
<comment type="similarity">
    <text evidence="1">Belongs to the Gfa family.</text>
</comment>
<dbReference type="GO" id="GO:0046872">
    <property type="term" value="F:metal ion binding"/>
    <property type="evidence" value="ECO:0007669"/>
    <property type="project" value="UniProtKB-KW"/>
</dbReference>
<organism evidence="5 6">
    <name type="scientific">Candidatus Rhodobacter oscarellae</name>
    <dbReference type="NCBI Taxonomy" id="1675527"/>
    <lineage>
        <taxon>Bacteria</taxon>
        <taxon>Pseudomonadati</taxon>
        <taxon>Pseudomonadota</taxon>
        <taxon>Alphaproteobacteria</taxon>
        <taxon>Rhodobacterales</taxon>
        <taxon>Rhodobacter group</taxon>
        <taxon>Rhodobacter</taxon>
    </lineage>
</organism>
<evidence type="ECO:0000259" key="4">
    <source>
        <dbReference type="PROSITE" id="PS51891"/>
    </source>
</evidence>
<dbReference type="GO" id="GO:0016846">
    <property type="term" value="F:carbon-sulfur lyase activity"/>
    <property type="evidence" value="ECO:0007669"/>
    <property type="project" value="InterPro"/>
</dbReference>
<feature type="domain" description="CENP-V/GFA" evidence="4">
    <location>
        <begin position="2"/>
        <end position="112"/>
    </location>
</feature>
<dbReference type="InterPro" id="IPR006913">
    <property type="entry name" value="CENP-V/GFA"/>
</dbReference>
<dbReference type="Gene3D" id="2.170.150.70">
    <property type="match status" value="1"/>
</dbReference>
<dbReference type="InterPro" id="IPR011057">
    <property type="entry name" value="Mss4-like_sf"/>
</dbReference>
<dbReference type="STRING" id="1675527.AIOL_003169"/>
<dbReference type="OrthoDB" id="9807246at2"/>
<name>A0A0J9GXI9_9RHOB</name>
<dbReference type="InterPro" id="IPR052355">
    <property type="entry name" value="CENP-V-like"/>
</dbReference>
<dbReference type="SUPFAM" id="SSF51316">
    <property type="entry name" value="Mss4-like"/>
    <property type="match status" value="1"/>
</dbReference>
<evidence type="ECO:0000256" key="2">
    <source>
        <dbReference type="ARBA" id="ARBA00022723"/>
    </source>
</evidence>
<dbReference type="AlphaFoldDB" id="A0A0J9GXI9"/>
<dbReference type="Pfam" id="PF04828">
    <property type="entry name" value="GFA"/>
    <property type="match status" value="1"/>
</dbReference>
<protein>
    <recommendedName>
        <fullName evidence="4">CENP-V/GFA domain-containing protein</fullName>
    </recommendedName>
</protein>
<keyword evidence="2" id="KW-0479">Metal-binding</keyword>
<dbReference type="PANTHER" id="PTHR28620:SF1">
    <property type="entry name" value="CENP-V_GFA DOMAIN-CONTAINING PROTEIN"/>
    <property type="match status" value="1"/>
</dbReference>
<keyword evidence="6" id="KW-1185">Reference proteome</keyword>
<evidence type="ECO:0000256" key="3">
    <source>
        <dbReference type="ARBA" id="ARBA00022833"/>
    </source>
</evidence>
<accession>A0A0J9GXI9</accession>
<keyword evidence="3" id="KW-0862">Zinc</keyword>
<comment type="caution">
    <text evidence="5">The sequence shown here is derived from an EMBL/GenBank/DDBJ whole genome shotgun (WGS) entry which is preliminary data.</text>
</comment>
<dbReference type="PANTHER" id="PTHR28620">
    <property type="entry name" value="CENTROMERE PROTEIN V"/>
    <property type="match status" value="1"/>
</dbReference>
<dbReference type="PROSITE" id="PS51891">
    <property type="entry name" value="CENP_V_GFA"/>
    <property type="match status" value="1"/>
</dbReference>
<evidence type="ECO:0000313" key="5">
    <source>
        <dbReference type="EMBL" id="KMW58198.1"/>
    </source>
</evidence>
<sequence length="138" mass="15143">MLKGTCLCGQVGWRYDGAPDQATVCNCGACRRYGAIWIYGNLGEQVFIDGETRGYVRTDAGGDLAFHTCPTCGVPHSWQPAELPAEGGYRLAVNLRLAEQEEVAQIPLRRFDGRDSWSSLPDENRCVADIWHGAVPRG</sequence>
<gene>
    <name evidence="5" type="ORF">AIOL_003169</name>
</gene>
<dbReference type="PATRIC" id="fig|1675527.3.peg.3312"/>
<dbReference type="RefSeq" id="WP_049643832.1">
    <property type="nucleotide sequence ID" value="NZ_LFTY01000002.1"/>
</dbReference>
<dbReference type="Proteomes" id="UP000037178">
    <property type="component" value="Unassembled WGS sequence"/>
</dbReference>
<dbReference type="EMBL" id="LFTY01000002">
    <property type="protein sequence ID" value="KMW58198.1"/>
    <property type="molecule type" value="Genomic_DNA"/>
</dbReference>
<proteinExistence type="inferred from homology"/>
<evidence type="ECO:0000313" key="6">
    <source>
        <dbReference type="Proteomes" id="UP000037178"/>
    </source>
</evidence>